<sequence length="302" mass="33646">MFKKAERSQSKLRLALIGPSGSGKTFSALLIAQGLGGSIAMLDSERGSGSLYSDMAEYDISELTPPYSPERYIEAIKEAEKAGYEILIIDSLSHAWSGQGGILEFVDKASQAQRNNFAAWREASPKHNALVDTILGANLHIIVTMRSKTAWEVNKDEKTGKTKPVKVGLAPVQRDGLEYEFTCVLELSVDGHIATASKDRTRLFDGRYFTPSTETGEELSQWLQGTAQPQENLLNQVMQQLFKLGLANRYAEYETYIHEKYGSSLENLSSKHLREQLENLQRCEADGKLKKKFQAYLTKKAA</sequence>
<proteinExistence type="predicted"/>
<reference evidence="2" key="1">
    <citation type="submission" date="2010-05" db="EMBL/GenBank/DDBJ databases">
        <title>The draft genome of Desulfonatronospira thiodismutans ASO3-1.</title>
        <authorList>
            <consortium name="US DOE Joint Genome Institute (JGI-PGF)"/>
            <person name="Lucas S."/>
            <person name="Copeland A."/>
            <person name="Lapidus A."/>
            <person name="Cheng J.-F."/>
            <person name="Bruce D."/>
            <person name="Goodwin L."/>
            <person name="Pitluck S."/>
            <person name="Chertkov O."/>
            <person name="Brettin T."/>
            <person name="Detter J.C."/>
            <person name="Han C."/>
            <person name="Land M.L."/>
            <person name="Hauser L."/>
            <person name="Kyrpides N."/>
            <person name="Mikhailova N."/>
            <person name="Muyzer G."/>
            <person name="Woyke T."/>
        </authorList>
    </citation>
    <scope>NUCLEOTIDE SEQUENCE [LARGE SCALE GENOMIC DNA]</scope>
    <source>
        <strain evidence="2">ASO3-1</strain>
    </source>
</reference>
<evidence type="ECO:0000259" key="1">
    <source>
        <dbReference type="SMART" id="SM00382"/>
    </source>
</evidence>
<comment type="caution">
    <text evidence="2">The sequence shown here is derived from an EMBL/GenBank/DDBJ whole genome shotgun (WGS) entry which is preliminary data.</text>
</comment>
<dbReference type="Gene3D" id="3.40.50.300">
    <property type="entry name" value="P-loop containing nucleotide triphosphate hydrolases"/>
    <property type="match status" value="1"/>
</dbReference>
<evidence type="ECO:0000313" key="2">
    <source>
        <dbReference type="EMBL" id="EFI32758.1"/>
    </source>
</evidence>
<dbReference type="Proteomes" id="UP000005496">
    <property type="component" value="Unassembled WGS sequence"/>
</dbReference>
<protein>
    <submittedName>
        <fullName evidence="2">AAA ATPase</fullName>
    </submittedName>
</protein>
<gene>
    <name evidence="2" type="ORF">Dthio_PD0047</name>
</gene>
<dbReference type="EMBL" id="ACJN02000005">
    <property type="protein sequence ID" value="EFI32758.1"/>
    <property type="molecule type" value="Genomic_DNA"/>
</dbReference>
<name>D6SV02_9BACT</name>
<keyword evidence="3" id="KW-1185">Reference proteome</keyword>
<evidence type="ECO:0000313" key="3">
    <source>
        <dbReference type="Proteomes" id="UP000005496"/>
    </source>
</evidence>
<dbReference type="RefSeq" id="WP_008871852.1">
    <property type="nucleotide sequence ID" value="NZ_ACJN02000005.1"/>
</dbReference>
<dbReference type="Pfam" id="PF13479">
    <property type="entry name" value="AAA_24"/>
    <property type="match status" value="1"/>
</dbReference>
<feature type="domain" description="AAA+ ATPase" evidence="1">
    <location>
        <begin position="10"/>
        <end position="191"/>
    </location>
</feature>
<dbReference type="AlphaFoldDB" id="D6SV02"/>
<dbReference type="SUPFAM" id="SSF52540">
    <property type="entry name" value="P-loop containing nucleoside triphosphate hydrolases"/>
    <property type="match status" value="1"/>
</dbReference>
<dbReference type="OrthoDB" id="1625426at2"/>
<dbReference type="InterPro" id="IPR027417">
    <property type="entry name" value="P-loop_NTPase"/>
</dbReference>
<accession>D6SV02</accession>
<dbReference type="InterPro" id="IPR003593">
    <property type="entry name" value="AAA+_ATPase"/>
</dbReference>
<dbReference type="eggNOG" id="COG0468">
    <property type="taxonomic scope" value="Bacteria"/>
</dbReference>
<dbReference type="SMART" id="SM00382">
    <property type="entry name" value="AAA"/>
    <property type="match status" value="1"/>
</dbReference>
<organism evidence="2 3">
    <name type="scientific">Desulfonatronospira thiodismutans ASO3-1</name>
    <dbReference type="NCBI Taxonomy" id="555779"/>
    <lineage>
        <taxon>Bacteria</taxon>
        <taxon>Pseudomonadati</taxon>
        <taxon>Thermodesulfobacteriota</taxon>
        <taxon>Desulfovibrionia</taxon>
        <taxon>Desulfovibrionales</taxon>
        <taxon>Desulfonatronovibrionaceae</taxon>
        <taxon>Desulfonatronospira</taxon>
    </lineage>
</organism>